<dbReference type="Proteomes" id="UP000265631">
    <property type="component" value="Unassembled WGS sequence"/>
</dbReference>
<feature type="region of interest" description="Disordered" evidence="2">
    <location>
        <begin position="72"/>
        <end position="96"/>
    </location>
</feature>
<dbReference type="AlphaFoldDB" id="A0A395MB27"/>
<sequence length="489" mass="53816">MHPQAAKDGWGIEKALKVIGAPADVTHKVLTFVKEDVDEFGEISPVNIRVVIKDWTRATYGHVEDGAQIPTRFRSARPPNAGPSHAEGSVTLPINPPADTGTNSSIYQLYDKLSALYVPDGGQYTALQFPTRFLDKDTFADQLEENLSRFNKPVVVNEAEFNLTDALFPISPIVGGPNGQTLSRNYEKALNGLIPTSESAEVRKQRERMRKWLLTETKAGNAAYTVDTRLTIPGLHVESAKRLSDQYGMTITPRDPPTGAMADQAETIRMAEQAIELVKNKNMDTPRGMTRMEFSESLIQAYLRDRKAWEEEKDKMISDATHQAATDPRAMDDLTRRLAHISALQDAKLSAKYGDAVVRGYSHTVRESLGHLDIRTAEESLQDARDAFQTASDRASHSKPDVPPSAIPGQERTVRGAGKQPGTTSQDSSTMRPPGAAVTKPADIVDALRMSIESGEFADWAKQQPDDVKDEIMTKVMEAFGKTADKKQG</sequence>
<feature type="region of interest" description="Disordered" evidence="2">
    <location>
        <begin position="385"/>
        <end position="441"/>
    </location>
</feature>
<dbReference type="STRING" id="2594813.A0A395MB27"/>
<evidence type="ECO:0000256" key="1">
    <source>
        <dbReference type="SAM" id="Coils"/>
    </source>
</evidence>
<comment type="caution">
    <text evidence="3">The sequence shown here is derived from an EMBL/GenBank/DDBJ whole genome shotgun (WGS) entry which is preliminary data.</text>
</comment>
<evidence type="ECO:0000256" key="2">
    <source>
        <dbReference type="SAM" id="MobiDB-lite"/>
    </source>
</evidence>
<accession>A0A395MB27</accession>
<evidence type="ECO:0000313" key="4">
    <source>
        <dbReference type="Proteomes" id="UP000265631"/>
    </source>
</evidence>
<organism evidence="3 4">
    <name type="scientific">Fusarium flagelliforme</name>
    <dbReference type="NCBI Taxonomy" id="2675880"/>
    <lineage>
        <taxon>Eukaryota</taxon>
        <taxon>Fungi</taxon>
        <taxon>Dikarya</taxon>
        <taxon>Ascomycota</taxon>
        <taxon>Pezizomycotina</taxon>
        <taxon>Sordariomycetes</taxon>
        <taxon>Hypocreomycetidae</taxon>
        <taxon>Hypocreales</taxon>
        <taxon>Nectriaceae</taxon>
        <taxon>Fusarium</taxon>
        <taxon>Fusarium incarnatum-equiseti species complex</taxon>
    </lineage>
</organism>
<evidence type="ECO:0000313" key="3">
    <source>
        <dbReference type="EMBL" id="RFN45095.1"/>
    </source>
</evidence>
<keyword evidence="1" id="KW-0175">Coiled coil</keyword>
<protein>
    <submittedName>
        <fullName evidence="3">Uncharacterized protein</fullName>
    </submittedName>
</protein>
<gene>
    <name evidence="3" type="ORF">FIE12Z_10665</name>
</gene>
<dbReference type="EMBL" id="PXXK01000376">
    <property type="protein sequence ID" value="RFN45095.1"/>
    <property type="molecule type" value="Genomic_DNA"/>
</dbReference>
<name>A0A395MB27_9HYPO</name>
<reference evidence="3 4" key="1">
    <citation type="journal article" date="2018" name="PLoS Pathog.">
        <title>Evolution of structural diversity of trichothecenes, a family of toxins produced by plant pathogenic and entomopathogenic fungi.</title>
        <authorList>
            <person name="Proctor R.H."/>
            <person name="McCormick S.P."/>
            <person name="Kim H.S."/>
            <person name="Cardoza R.E."/>
            <person name="Stanley A.M."/>
            <person name="Lindo L."/>
            <person name="Kelly A."/>
            <person name="Brown D.W."/>
            <person name="Lee T."/>
            <person name="Vaughan M.M."/>
            <person name="Alexander N.J."/>
            <person name="Busman M."/>
            <person name="Gutierrez S."/>
        </authorList>
    </citation>
    <scope>NUCLEOTIDE SEQUENCE [LARGE SCALE GENOMIC DNA]</scope>
    <source>
        <strain evidence="3 4">NRRL 13405</strain>
    </source>
</reference>
<keyword evidence="4" id="KW-1185">Reference proteome</keyword>
<proteinExistence type="predicted"/>
<feature type="compositionally biased region" description="Polar residues" evidence="2">
    <location>
        <begin position="421"/>
        <end position="431"/>
    </location>
</feature>
<feature type="coiled-coil region" evidence="1">
    <location>
        <begin position="261"/>
        <end position="319"/>
    </location>
</feature>